<dbReference type="InterPro" id="IPR025110">
    <property type="entry name" value="AMP-bd_C"/>
</dbReference>
<dbReference type="Pfam" id="PF00501">
    <property type="entry name" value="AMP-binding"/>
    <property type="match status" value="1"/>
</dbReference>
<dbReference type="RefSeq" id="WP_345366765.1">
    <property type="nucleotide sequence ID" value="NZ_BAABII010000016.1"/>
</dbReference>
<dbReference type="Gene3D" id="3.30.300.30">
    <property type="match status" value="1"/>
</dbReference>
<proteinExistence type="inferred from homology"/>
<dbReference type="Gene3D" id="3.40.50.12780">
    <property type="entry name" value="N-terminal domain of ligase-like"/>
    <property type="match status" value="1"/>
</dbReference>
<comment type="similarity">
    <text evidence="1">Belongs to the ATP-dependent AMP-binding enzyme family.</text>
</comment>
<feature type="region of interest" description="Disordered" evidence="3">
    <location>
        <begin position="130"/>
        <end position="158"/>
    </location>
</feature>
<dbReference type="InterPro" id="IPR042099">
    <property type="entry name" value="ANL_N_sf"/>
</dbReference>
<dbReference type="Pfam" id="PF13193">
    <property type="entry name" value="AMP-binding_C"/>
    <property type="match status" value="1"/>
</dbReference>
<evidence type="ECO:0000259" key="5">
    <source>
        <dbReference type="Pfam" id="PF13193"/>
    </source>
</evidence>
<evidence type="ECO:0000256" key="3">
    <source>
        <dbReference type="SAM" id="MobiDB-lite"/>
    </source>
</evidence>
<keyword evidence="2" id="KW-0436">Ligase</keyword>
<dbReference type="PANTHER" id="PTHR43201">
    <property type="entry name" value="ACYL-COA SYNTHETASE"/>
    <property type="match status" value="1"/>
</dbReference>
<feature type="domain" description="AMP-binding enzyme C-terminal" evidence="5">
    <location>
        <begin position="408"/>
        <end position="472"/>
    </location>
</feature>
<gene>
    <name evidence="6" type="ORF">AB8O55_12880</name>
</gene>
<feature type="domain" description="AMP-dependent synthetase/ligase" evidence="4">
    <location>
        <begin position="23"/>
        <end position="358"/>
    </location>
</feature>
<accession>A0ABV4CGS5</accession>
<evidence type="ECO:0000313" key="7">
    <source>
        <dbReference type="Proteomes" id="UP001564626"/>
    </source>
</evidence>
<dbReference type="EMBL" id="JBGEHV010000020">
    <property type="protein sequence ID" value="MEY8040292.1"/>
    <property type="molecule type" value="Genomic_DNA"/>
</dbReference>
<keyword evidence="7" id="KW-1185">Reference proteome</keyword>
<dbReference type="Proteomes" id="UP001564626">
    <property type="component" value="Unassembled WGS sequence"/>
</dbReference>
<dbReference type="PANTHER" id="PTHR43201:SF5">
    <property type="entry name" value="MEDIUM-CHAIN ACYL-COA LIGASE ACSF2, MITOCHONDRIAL"/>
    <property type="match status" value="1"/>
</dbReference>
<sequence>MPADDHRAEPPGTPFAVRWAELADADPERPALTCEGTTLTRRELEHRSNRLARELAGRGVGRGDFASIVLPNGIGFALAELAAWKVGAIPQPLSPKLPPGELAEIVALTDPAALIGDVEPVVSGHRPVLPARFTPPEEQDPGPLPPAVSPSWKAPVSGGSTGRPKVIVAGRPALVEEVEASADAFGIEPDGVALVPSPLSHNGPNMAVALGLLRGNHVVLMRRWDAAEALRLIDEHRVSWLYAVSTILHRIAKLPEETRAAAELSSLRTVFHTAAPVPVWLKRTWIDWVGPVLRELYAGTEAQASTLITAEEWLAHPGSVGRVQRGQMQVRDEAGHVLPPGREGKVWMRPDPGVEPTYHLLGAEPESDAAGWETLGDIGWFDEDGYLYLGDREADMILVGGANVYPAEIEAALGLHESVLDSCVIGLPDEDLGNAPHAIVHPRGPVTEEALLSHLRGHVAAYRMPRSVEFVGTPLRDEAGKVRRSRLRAERLP</sequence>
<name>A0ABV4CGS5_9PSEU</name>
<evidence type="ECO:0000259" key="4">
    <source>
        <dbReference type="Pfam" id="PF00501"/>
    </source>
</evidence>
<organism evidence="6 7">
    <name type="scientific">Saccharopolyspora cebuensis</name>
    <dbReference type="NCBI Taxonomy" id="418759"/>
    <lineage>
        <taxon>Bacteria</taxon>
        <taxon>Bacillati</taxon>
        <taxon>Actinomycetota</taxon>
        <taxon>Actinomycetes</taxon>
        <taxon>Pseudonocardiales</taxon>
        <taxon>Pseudonocardiaceae</taxon>
        <taxon>Saccharopolyspora</taxon>
    </lineage>
</organism>
<dbReference type="InterPro" id="IPR000873">
    <property type="entry name" value="AMP-dep_synth/lig_dom"/>
</dbReference>
<evidence type="ECO:0000256" key="2">
    <source>
        <dbReference type="ARBA" id="ARBA00022598"/>
    </source>
</evidence>
<evidence type="ECO:0000256" key="1">
    <source>
        <dbReference type="ARBA" id="ARBA00006432"/>
    </source>
</evidence>
<reference evidence="6 7" key="1">
    <citation type="submission" date="2024-08" db="EMBL/GenBank/DDBJ databases">
        <title>Genome mining of Saccharopolyspora cebuensis PGLac3 from Nigerian medicinal plant.</title>
        <authorList>
            <person name="Ezeobiora C.E."/>
            <person name="Igbokwe N.H."/>
            <person name="Amin D.H."/>
            <person name="Mendie U.E."/>
        </authorList>
    </citation>
    <scope>NUCLEOTIDE SEQUENCE [LARGE SCALE GENOMIC DNA]</scope>
    <source>
        <strain evidence="6 7">PGLac3</strain>
    </source>
</reference>
<dbReference type="SUPFAM" id="SSF56801">
    <property type="entry name" value="Acetyl-CoA synthetase-like"/>
    <property type="match status" value="1"/>
</dbReference>
<dbReference type="InterPro" id="IPR045851">
    <property type="entry name" value="AMP-bd_C_sf"/>
</dbReference>
<comment type="caution">
    <text evidence="6">The sequence shown here is derived from an EMBL/GenBank/DDBJ whole genome shotgun (WGS) entry which is preliminary data.</text>
</comment>
<protein>
    <submittedName>
        <fullName evidence="6">AMP-binding protein</fullName>
    </submittedName>
</protein>
<evidence type="ECO:0000313" key="6">
    <source>
        <dbReference type="EMBL" id="MEY8040292.1"/>
    </source>
</evidence>